<dbReference type="PANTHER" id="PTHR31735:SF1">
    <property type="entry name" value="VACUOLAR MEMBRANE PROTEIN YPL162C"/>
    <property type="match status" value="1"/>
</dbReference>
<dbReference type="PANTHER" id="PTHR31735">
    <property type="entry name" value="VACUOLAR MEMBRANE PROTEIN YPL162C"/>
    <property type="match status" value="1"/>
</dbReference>
<dbReference type="OrthoDB" id="431202at2759"/>
<comment type="caution">
    <text evidence="2">The sequence shown here is derived from an EMBL/GenBank/DDBJ whole genome shotgun (WGS) entry which is preliminary data.</text>
</comment>
<dbReference type="Proteomes" id="UP000037460">
    <property type="component" value="Unassembled WGS sequence"/>
</dbReference>
<feature type="transmembrane region" description="Helical" evidence="1">
    <location>
        <begin position="141"/>
        <end position="164"/>
    </location>
</feature>
<keyword evidence="1" id="KW-1133">Transmembrane helix</keyword>
<dbReference type="GO" id="GO:0016020">
    <property type="term" value="C:membrane"/>
    <property type="evidence" value="ECO:0007669"/>
    <property type="project" value="TreeGrafter"/>
</dbReference>
<dbReference type="Pfam" id="PF12400">
    <property type="entry name" value="STIMATE"/>
    <property type="match status" value="1"/>
</dbReference>
<dbReference type="AlphaFoldDB" id="A0A0M0JGZ3"/>
<evidence type="ECO:0000256" key="1">
    <source>
        <dbReference type="SAM" id="Phobius"/>
    </source>
</evidence>
<sequence>MLVWAFDASKQGVSGFLQHFINVGIGVVFAEEGQASECSWYFVSFVISVAFGIVFLAAFVWAYRKIVERYKLTLLKTGEYGNPPRWKAFFAQMSIWCVVACLEKALTAVVVIYPFRKHLDALAILIEQPVPKTRAGADMELIFVMVAAPTFLNVGFALIIDNLIMRRSHGMRFRQFKELPSPNQLPGGRLSDLPEHEMSHAFMTSDSMVPSPVMLSNGVPVEYTGGVQPLVSTPLSRSWV</sequence>
<accession>A0A0M0JGZ3</accession>
<protein>
    <submittedName>
        <fullName evidence="2">Putative transmembrane protein 110</fullName>
    </submittedName>
</protein>
<feature type="transmembrane region" description="Helical" evidence="1">
    <location>
        <begin position="95"/>
        <end position="115"/>
    </location>
</feature>
<evidence type="ECO:0000313" key="2">
    <source>
        <dbReference type="EMBL" id="KOO25740.1"/>
    </source>
</evidence>
<feature type="transmembrane region" description="Helical" evidence="1">
    <location>
        <begin position="40"/>
        <end position="63"/>
    </location>
</feature>
<reference evidence="3" key="1">
    <citation type="journal article" date="2015" name="PLoS Genet.">
        <title>Genome Sequence and Transcriptome Analyses of Chrysochromulina tobin: Metabolic Tools for Enhanced Algal Fitness in the Prominent Order Prymnesiales (Haptophyceae).</title>
        <authorList>
            <person name="Hovde B.T."/>
            <person name="Deodato C.R."/>
            <person name="Hunsperger H.M."/>
            <person name="Ryken S.A."/>
            <person name="Yost W."/>
            <person name="Jha R.K."/>
            <person name="Patterson J."/>
            <person name="Monnat R.J. Jr."/>
            <person name="Barlow S.B."/>
            <person name="Starkenburg S.R."/>
            <person name="Cattolico R.A."/>
        </authorList>
    </citation>
    <scope>NUCLEOTIDE SEQUENCE</scope>
    <source>
        <strain evidence="3">CCMP291</strain>
    </source>
</reference>
<keyword evidence="3" id="KW-1185">Reference proteome</keyword>
<gene>
    <name evidence="2" type="ORF">Ctob_006546</name>
</gene>
<dbReference type="InterPro" id="IPR022127">
    <property type="entry name" value="STIMATE/YPL162C"/>
</dbReference>
<keyword evidence="1" id="KW-0472">Membrane</keyword>
<dbReference type="EMBL" id="JWZX01002936">
    <property type="protein sequence ID" value="KOO25740.1"/>
    <property type="molecule type" value="Genomic_DNA"/>
</dbReference>
<evidence type="ECO:0000313" key="3">
    <source>
        <dbReference type="Proteomes" id="UP000037460"/>
    </source>
</evidence>
<keyword evidence="1 2" id="KW-0812">Transmembrane</keyword>
<name>A0A0M0JGZ3_9EUKA</name>
<proteinExistence type="predicted"/>
<organism evidence="2 3">
    <name type="scientific">Chrysochromulina tobinii</name>
    <dbReference type="NCBI Taxonomy" id="1460289"/>
    <lineage>
        <taxon>Eukaryota</taxon>
        <taxon>Haptista</taxon>
        <taxon>Haptophyta</taxon>
        <taxon>Prymnesiophyceae</taxon>
        <taxon>Prymnesiales</taxon>
        <taxon>Chrysochromulinaceae</taxon>
        <taxon>Chrysochromulina</taxon>
    </lineage>
</organism>